<dbReference type="Gene3D" id="3.30.420.10">
    <property type="entry name" value="Ribonuclease H-like superfamily/Ribonuclease H"/>
    <property type="match status" value="1"/>
</dbReference>
<evidence type="ECO:0000259" key="1">
    <source>
        <dbReference type="SMART" id="SM00479"/>
    </source>
</evidence>
<dbReference type="Proteomes" id="UP000279673">
    <property type="component" value="Unassembled WGS sequence"/>
</dbReference>
<feature type="domain" description="Exonuclease" evidence="1">
    <location>
        <begin position="9"/>
        <end position="174"/>
    </location>
</feature>
<sequence>MRVPEGAFRFVALDVETACSDAASICQIGIACVRADGGIESWVTLVDPQVRFSSFNVQLHGIGPEQVLGAPDFARAIAPLEPLLSRHLIIQHSSFDRRAIEGAYGVAGRVAPGWRWGDSVRIARRAWPEFIGNGGHGLGHLKAQLDLRFEHHDAGEDARAAAEVVLQAERRTGLDFEALLGPARAPVARRVQRG</sequence>
<dbReference type="Pfam" id="PF00929">
    <property type="entry name" value="RNase_T"/>
    <property type="match status" value="1"/>
</dbReference>
<dbReference type="InterPro" id="IPR036397">
    <property type="entry name" value="RNaseH_sf"/>
</dbReference>
<dbReference type="PANTHER" id="PTHR30231">
    <property type="entry name" value="DNA POLYMERASE III SUBUNIT EPSILON"/>
    <property type="match status" value="1"/>
</dbReference>
<keyword evidence="2" id="KW-0269">Exonuclease</keyword>
<dbReference type="GO" id="GO:0006259">
    <property type="term" value="P:DNA metabolic process"/>
    <property type="evidence" value="ECO:0007669"/>
    <property type="project" value="UniProtKB-ARBA"/>
</dbReference>
<dbReference type="InterPro" id="IPR013520">
    <property type="entry name" value="Ribonucl_H"/>
</dbReference>
<keyword evidence="2" id="KW-0540">Nuclease</keyword>
<organism evidence="2 3">
    <name type="scientific">Paenirhodobacter hankyongi</name>
    <dbReference type="NCBI Taxonomy" id="2294033"/>
    <lineage>
        <taxon>Bacteria</taxon>
        <taxon>Pseudomonadati</taxon>
        <taxon>Pseudomonadota</taxon>
        <taxon>Alphaproteobacteria</taxon>
        <taxon>Rhodobacterales</taxon>
        <taxon>Rhodobacter group</taxon>
        <taxon>Paenirhodobacter</taxon>
    </lineage>
</organism>
<name>A0A421BR54_9RHOB</name>
<dbReference type="PANTHER" id="PTHR30231:SF42">
    <property type="entry name" value="EXONUCLEASE"/>
    <property type="match status" value="1"/>
</dbReference>
<gene>
    <name evidence="2" type="ORF">DYS74_08485</name>
</gene>
<dbReference type="EMBL" id="RCHI01000006">
    <property type="protein sequence ID" value="RLL65435.1"/>
    <property type="molecule type" value="Genomic_DNA"/>
</dbReference>
<comment type="caution">
    <text evidence="2">The sequence shown here is derived from an EMBL/GenBank/DDBJ whole genome shotgun (WGS) entry which is preliminary data.</text>
</comment>
<evidence type="ECO:0000313" key="3">
    <source>
        <dbReference type="Proteomes" id="UP000279673"/>
    </source>
</evidence>
<dbReference type="GO" id="GO:0005829">
    <property type="term" value="C:cytosol"/>
    <property type="evidence" value="ECO:0007669"/>
    <property type="project" value="TreeGrafter"/>
</dbReference>
<dbReference type="PROSITE" id="PS51257">
    <property type="entry name" value="PROKAR_LIPOPROTEIN"/>
    <property type="match status" value="1"/>
</dbReference>
<dbReference type="GO" id="GO:0003676">
    <property type="term" value="F:nucleic acid binding"/>
    <property type="evidence" value="ECO:0007669"/>
    <property type="project" value="InterPro"/>
</dbReference>
<keyword evidence="2" id="KW-0378">Hydrolase</keyword>
<dbReference type="GO" id="GO:0008408">
    <property type="term" value="F:3'-5' exonuclease activity"/>
    <property type="evidence" value="ECO:0007669"/>
    <property type="project" value="TreeGrafter"/>
</dbReference>
<accession>A0A421BR54</accession>
<dbReference type="InterPro" id="IPR012337">
    <property type="entry name" value="RNaseH-like_sf"/>
</dbReference>
<keyword evidence="3" id="KW-1185">Reference proteome</keyword>
<dbReference type="SMART" id="SM00479">
    <property type="entry name" value="EXOIII"/>
    <property type="match status" value="1"/>
</dbReference>
<evidence type="ECO:0000313" key="2">
    <source>
        <dbReference type="EMBL" id="RLL65435.1"/>
    </source>
</evidence>
<dbReference type="AlphaFoldDB" id="A0A421BR54"/>
<protein>
    <submittedName>
        <fullName evidence="2">Exonuclease</fullName>
    </submittedName>
</protein>
<dbReference type="SUPFAM" id="SSF53098">
    <property type="entry name" value="Ribonuclease H-like"/>
    <property type="match status" value="1"/>
</dbReference>
<reference evidence="2 3" key="1">
    <citation type="submission" date="2018-10" db="EMBL/GenBank/DDBJ databases">
        <title>Rhodobacter sp . BO-81.</title>
        <authorList>
            <person name="Im W.T."/>
        </authorList>
    </citation>
    <scope>NUCLEOTIDE SEQUENCE [LARGE SCALE GENOMIC DNA]</scope>
    <source>
        <strain evidence="2 3">BO-81</strain>
    </source>
</reference>
<proteinExistence type="predicted"/>